<dbReference type="AlphaFoldDB" id="A0AAP0BYG3"/>
<gene>
    <name evidence="5" type="ORF">KSP39_PZI004831</name>
</gene>
<name>A0AAP0BYG3_9ASPA</name>
<dbReference type="PANTHER" id="PTHR46248">
    <property type="entry name" value="EXPRESSED PROTEIN"/>
    <property type="match status" value="1"/>
</dbReference>
<proteinExistence type="predicted"/>
<dbReference type="Pfam" id="PF14389">
    <property type="entry name" value="Lzipper-MIP1"/>
    <property type="match status" value="1"/>
</dbReference>
<evidence type="ECO:0000313" key="6">
    <source>
        <dbReference type="Proteomes" id="UP001418222"/>
    </source>
</evidence>
<feature type="compositionally biased region" description="Polar residues" evidence="2">
    <location>
        <begin position="1"/>
        <end position="21"/>
    </location>
</feature>
<organism evidence="5 6">
    <name type="scientific">Platanthera zijinensis</name>
    <dbReference type="NCBI Taxonomy" id="2320716"/>
    <lineage>
        <taxon>Eukaryota</taxon>
        <taxon>Viridiplantae</taxon>
        <taxon>Streptophyta</taxon>
        <taxon>Embryophyta</taxon>
        <taxon>Tracheophyta</taxon>
        <taxon>Spermatophyta</taxon>
        <taxon>Magnoliopsida</taxon>
        <taxon>Liliopsida</taxon>
        <taxon>Asparagales</taxon>
        <taxon>Orchidaceae</taxon>
        <taxon>Orchidoideae</taxon>
        <taxon>Orchideae</taxon>
        <taxon>Orchidinae</taxon>
        <taxon>Platanthera</taxon>
    </lineage>
</organism>
<feature type="coiled-coil region" evidence="1">
    <location>
        <begin position="71"/>
        <end position="105"/>
    </location>
</feature>
<evidence type="ECO:0008006" key="7">
    <source>
        <dbReference type="Google" id="ProtNLM"/>
    </source>
</evidence>
<keyword evidence="1" id="KW-0175">Coiled coil</keyword>
<dbReference type="InterPro" id="IPR025757">
    <property type="entry name" value="MIP1_Leuzipper"/>
</dbReference>
<evidence type="ECO:0000259" key="3">
    <source>
        <dbReference type="Pfam" id="PF04784"/>
    </source>
</evidence>
<protein>
    <recommendedName>
        <fullName evidence="7">Ternary complex factor MIP1 leucine-zipper domain-containing protein</fullName>
    </recommendedName>
</protein>
<evidence type="ECO:0000259" key="4">
    <source>
        <dbReference type="Pfam" id="PF14389"/>
    </source>
</evidence>
<dbReference type="Proteomes" id="UP001418222">
    <property type="component" value="Unassembled WGS sequence"/>
</dbReference>
<dbReference type="Pfam" id="PF04784">
    <property type="entry name" value="DUF547"/>
    <property type="match status" value="1"/>
</dbReference>
<keyword evidence="6" id="KW-1185">Reference proteome</keyword>
<dbReference type="EMBL" id="JBBWWQ010000003">
    <property type="protein sequence ID" value="KAK8952521.1"/>
    <property type="molecule type" value="Genomic_DNA"/>
</dbReference>
<evidence type="ECO:0000313" key="5">
    <source>
        <dbReference type="EMBL" id="KAK8952521.1"/>
    </source>
</evidence>
<sequence>MAASSKNTHTPFQKMKTTISQQRRRELEEEVARLHEMLQHEEKVHEVLESALLLNGIPSVLHIPSFLPKKAKKLLAELIMLEEEIARLEGEISKVQQNITEESRSQNLKQIDTYKRKIASLVASSNQPSTSPTQISRNYEFEEKMTFETKPMFFINQAIKGAYTNHGFASNGNSVETVSSHEKTPRKSVTIERPPSPKRPPRHPSPRESDSNMETLHKLLHGPALGASPLDTNSQRWQPNKLSEKILSCLICIFLRLMRTARATELEKAGIVSKSNNSNLRTRSFRMEGGLSINSSLSTHKEAGQKDPYGIFEIEGSLLRDVGPYKNLVRFTSSSLELKGISSCLPMLNNLRKLVSSLCDVSLKPLNHLQKLAFWINVHNICVMHGVLEHGLSSNPEENTGLWNKTVMNIGGIKLNALAIEHFILRKTSNYRETYRKSVVDCKDDSIPKFYCLERAEPNLQFALCYGNRSSPAVKIYTADSVSAELEKSKLEYLQASIVVTASRRMMIPKLLFSSISDIKAASLESLLEWTCNQLPTSGALRKSIVDCVGGQNNRKLSEIVDIMPCEYDFQYLLPM</sequence>
<reference evidence="5 6" key="1">
    <citation type="journal article" date="2022" name="Nat. Plants">
        <title>Genomes of leafy and leafless Platanthera orchids illuminate the evolution of mycoheterotrophy.</title>
        <authorList>
            <person name="Li M.H."/>
            <person name="Liu K.W."/>
            <person name="Li Z."/>
            <person name="Lu H.C."/>
            <person name="Ye Q.L."/>
            <person name="Zhang D."/>
            <person name="Wang J.Y."/>
            <person name="Li Y.F."/>
            <person name="Zhong Z.M."/>
            <person name="Liu X."/>
            <person name="Yu X."/>
            <person name="Liu D.K."/>
            <person name="Tu X.D."/>
            <person name="Liu B."/>
            <person name="Hao Y."/>
            <person name="Liao X.Y."/>
            <person name="Jiang Y.T."/>
            <person name="Sun W.H."/>
            <person name="Chen J."/>
            <person name="Chen Y.Q."/>
            <person name="Ai Y."/>
            <person name="Zhai J.W."/>
            <person name="Wu S.S."/>
            <person name="Zhou Z."/>
            <person name="Hsiao Y.Y."/>
            <person name="Wu W.L."/>
            <person name="Chen Y.Y."/>
            <person name="Lin Y.F."/>
            <person name="Hsu J.L."/>
            <person name="Li C.Y."/>
            <person name="Wang Z.W."/>
            <person name="Zhao X."/>
            <person name="Zhong W.Y."/>
            <person name="Ma X.K."/>
            <person name="Ma L."/>
            <person name="Huang J."/>
            <person name="Chen G.Z."/>
            <person name="Huang M.Z."/>
            <person name="Huang L."/>
            <person name="Peng D.H."/>
            <person name="Luo Y.B."/>
            <person name="Zou S.Q."/>
            <person name="Chen S.P."/>
            <person name="Lan S."/>
            <person name="Tsai W.C."/>
            <person name="Van de Peer Y."/>
            <person name="Liu Z.J."/>
        </authorList>
    </citation>
    <scope>NUCLEOTIDE SEQUENCE [LARGE SCALE GENOMIC DNA]</scope>
    <source>
        <strain evidence="5">Lor287</strain>
    </source>
</reference>
<feature type="region of interest" description="Disordered" evidence="2">
    <location>
        <begin position="1"/>
        <end position="24"/>
    </location>
</feature>
<dbReference type="InterPro" id="IPR006869">
    <property type="entry name" value="DUF547"/>
</dbReference>
<feature type="domain" description="Ternary complex factor MIP1 leucine-zipper" evidence="4">
    <location>
        <begin position="21"/>
        <end position="101"/>
    </location>
</feature>
<feature type="region of interest" description="Disordered" evidence="2">
    <location>
        <begin position="171"/>
        <end position="212"/>
    </location>
</feature>
<accession>A0AAP0BYG3</accession>
<feature type="domain" description="DUF547" evidence="3">
    <location>
        <begin position="365"/>
        <end position="494"/>
    </location>
</feature>
<evidence type="ECO:0000256" key="1">
    <source>
        <dbReference type="SAM" id="Coils"/>
    </source>
</evidence>
<dbReference type="PANTHER" id="PTHR46248:SF6">
    <property type="entry name" value="OS03G0859900 PROTEIN"/>
    <property type="match status" value="1"/>
</dbReference>
<comment type="caution">
    <text evidence="5">The sequence shown here is derived from an EMBL/GenBank/DDBJ whole genome shotgun (WGS) entry which is preliminary data.</text>
</comment>
<evidence type="ECO:0000256" key="2">
    <source>
        <dbReference type="SAM" id="MobiDB-lite"/>
    </source>
</evidence>